<organism evidence="2 3">
    <name type="scientific">Rotaria magnacalcarata</name>
    <dbReference type="NCBI Taxonomy" id="392030"/>
    <lineage>
        <taxon>Eukaryota</taxon>
        <taxon>Metazoa</taxon>
        <taxon>Spiralia</taxon>
        <taxon>Gnathifera</taxon>
        <taxon>Rotifera</taxon>
        <taxon>Eurotatoria</taxon>
        <taxon>Bdelloidea</taxon>
        <taxon>Philodinida</taxon>
        <taxon>Philodinidae</taxon>
        <taxon>Rotaria</taxon>
    </lineage>
</organism>
<feature type="non-terminal residue" evidence="2">
    <location>
        <position position="1"/>
    </location>
</feature>
<comment type="caution">
    <text evidence="2">The sequence shown here is derived from an EMBL/GenBank/DDBJ whole genome shotgun (WGS) entry which is preliminary data.</text>
</comment>
<dbReference type="Pfam" id="PF17921">
    <property type="entry name" value="Integrase_H2C2"/>
    <property type="match status" value="1"/>
</dbReference>
<dbReference type="Gene3D" id="1.10.340.70">
    <property type="match status" value="1"/>
</dbReference>
<dbReference type="InterPro" id="IPR041588">
    <property type="entry name" value="Integrase_H2C2"/>
</dbReference>
<evidence type="ECO:0000313" key="2">
    <source>
        <dbReference type="EMBL" id="CAF5227260.1"/>
    </source>
</evidence>
<dbReference type="FunFam" id="1.10.340.70:FF:000001">
    <property type="entry name" value="Retrovirus-related Pol polyprotein from transposon gypsy-like Protein"/>
    <property type="match status" value="1"/>
</dbReference>
<feature type="non-terminal residue" evidence="2">
    <location>
        <position position="154"/>
    </location>
</feature>
<proteinExistence type="predicted"/>
<evidence type="ECO:0000259" key="1">
    <source>
        <dbReference type="Pfam" id="PF17921"/>
    </source>
</evidence>
<evidence type="ECO:0000313" key="3">
    <source>
        <dbReference type="Proteomes" id="UP000676336"/>
    </source>
</evidence>
<name>A0A8S3KBP9_9BILA</name>
<dbReference type="AlphaFoldDB" id="A0A8S3KBP9"/>
<sequence>KKVNISLEFDTTPVPSSSTTPTIVSSSSSLIDFSIDRIRNDQVNDIDIQTRIQKIKDDPRKYLNDVVDQQILYKLVTRNGHTKIELPWIPMSMIPDILSAYHDHPLSGHFCVIHTYNKIKDKFYWVKMLSSTKQYIRSCTQCAQFNVQRRKKPG</sequence>
<protein>
    <recommendedName>
        <fullName evidence="1">Integrase zinc-binding domain-containing protein</fullName>
    </recommendedName>
</protein>
<accession>A0A8S3KBP9</accession>
<dbReference type="Proteomes" id="UP000676336">
    <property type="component" value="Unassembled WGS sequence"/>
</dbReference>
<reference evidence="2" key="1">
    <citation type="submission" date="2021-02" db="EMBL/GenBank/DDBJ databases">
        <authorList>
            <person name="Nowell W R."/>
        </authorList>
    </citation>
    <scope>NUCLEOTIDE SEQUENCE</scope>
</reference>
<feature type="domain" description="Integrase zinc-binding" evidence="1">
    <location>
        <begin position="89"/>
        <end position="147"/>
    </location>
</feature>
<gene>
    <name evidence="2" type="ORF">SMN809_LOCUS85178</name>
</gene>
<dbReference type="EMBL" id="CAJOBI010363476">
    <property type="protein sequence ID" value="CAF5227260.1"/>
    <property type="molecule type" value="Genomic_DNA"/>
</dbReference>